<dbReference type="PANTHER" id="PTHR43056">
    <property type="entry name" value="PEPTIDASE S9 PROLYL OLIGOPEPTIDASE"/>
    <property type="match status" value="1"/>
</dbReference>
<sequence>MAADEEEWQRVPLPGERTCWRRVLRMPVRDGALLVADLYADRPDPGPGPVILERTPYGRRATRPSDGALGAENPPAPETAAEVFTRGGYRIVRQDCRGRGDSEGTFVKYLNEAADGYDTVEWIAAQPWCDGRVATMGVSYSAHAQAALASLGAPHLAAMFLDSGGFASAYEAGTRMGGAFELKQATWAFHRAKVSETVRADPTLRASLESEDLGAWFTRMPWRRGASPLRFVPEYEDYLLEQWENGAFGPYWEQPGIYARGFYDDFPDVPSLHMSSWYDPYIRTATENFRELGRKKHSPAYLVLGPWTHGARSQSHAGDVDFGPRARLEGSLAEHYAVMRLSWFDAHLAPAGTTEPPPPVRYFLMGGGSGRRTAEGRLDHGGHWCTATSWPPEETAILTLVLGSSGTLTPASDTTDATDAAADAQRSFLEYDFDPRDPVPTLGGQVTSGEPVMSGGAFHQHPDDRFFGVTGPHLPLDSRPDVLVFQTPPLTEDLAVIGPVAVHLTVSSTAHDTDFTVKLVDVHPPSADYPQGFAMNLTDGILRCRYRGSFSDPEPMTPGETYAITVEAPDTANLFLAGHRLRLDVSSSNFPRFDVNSNTGGAEIGDRRKVVATNRVHTGGRSWLTLSVRPRELILTPLRC</sequence>
<dbReference type="SUPFAM" id="SSF53474">
    <property type="entry name" value="alpha/beta-Hydrolases"/>
    <property type="match status" value="1"/>
</dbReference>
<dbReference type="Gene3D" id="1.10.3020.10">
    <property type="entry name" value="alpha-amino acid ester hydrolase ( Helical cap domain)"/>
    <property type="match status" value="1"/>
</dbReference>
<dbReference type="InterPro" id="IPR008979">
    <property type="entry name" value="Galactose-bd-like_sf"/>
</dbReference>
<dbReference type="GO" id="GO:0016787">
    <property type="term" value="F:hydrolase activity"/>
    <property type="evidence" value="ECO:0007669"/>
    <property type="project" value="UniProtKB-KW"/>
</dbReference>
<dbReference type="SMART" id="SM00939">
    <property type="entry name" value="PepX_C"/>
    <property type="match status" value="1"/>
</dbReference>
<evidence type="ECO:0000313" key="5">
    <source>
        <dbReference type="Proteomes" id="UP001187346"/>
    </source>
</evidence>
<proteinExistence type="predicted"/>
<dbReference type="PANTHER" id="PTHR43056:SF10">
    <property type="entry name" value="COCE_NOND FAMILY, PUTATIVE (AFU_ORTHOLOGUE AFUA_7G00600)-RELATED"/>
    <property type="match status" value="1"/>
</dbReference>
<dbReference type="Pfam" id="PF02129">
    <property type="entry name" value="Peptidase_S15"/>
    <property type="match status" value="1"/>
</dbReference>
<dbReference type="InterPro" id="IPR050585">
    <property type="entry name" value="Xaa-Pro_dipeptidyl-ppase/CocE"/>
</dbReference>
<keyword evidence="5" id="KW-1185">Reference proteome</keyword>
<name>A0ABU4F5I0_9ACTN</name>
<feature type="domain" description="Xaa-Pro dipeptidyl-peptidase C-terminal" evidence="3">
    <location>
        <begin position="341"/>
        <end position="627"/>
    </location>
</feature>
<dbReference type="Gene3D" id="3.40.50.1820">
    <property type="entry name" value="alpha/beta hydrolase"/>
    <property type="match status" value="1"/>
</dbReference>
<dbReference type="SUPFAM" id="SSF49785">
    <property type="entry name" value="Galactose-binding domain-like"/>
    <property type="match status" value="1"/>
</dbReference>
<dbReference type="InterPro" id="IPR029058">
    <property type="entry name" value="AB_hydrolase_fold"/>
</dbReference>
<organism evidence="4 5">
    <name type="scientific">Streptomyces prunicolor</name>
    <dbReference type="NCBI Taxonomy" id="67348"/>
    <lineage>
        <taxon>Bacteria</taxon>
        <taxon>Bacillati</taxon>
        <taxon>Actinomycetota</taxon>
        <taxon>Actinomycetes</taxon>
        <taxon>Kitasatosporales</taxon>
        <taxon>Streptomycetaceae</taxon>
        <taxon>Streptomyces</taxon>
    </lineage>
</organism>
<protein>
    <submittedName>
        <fullName evidence="4">CocE/NonD family hydrolase</fullName>
    </submittedName>
</protein>
<evidence type="ECO:0000313" key="4">
    <source>
        <dbReference type="EMBL" id="MDV7215836.1"/>
    </source>
</evidence>
<dbReference type="Pfam" id="PF08530">
    <property type="entry name" value="PepX_C"/>
    <property type="match status" value="1"/>
</dbReference>
<dbReference type="Gene3D" id="2.60.120.260">
    <property type="entry name" value="Galactose-binding domain-like"/>
    <property type="match status" value="1"/>
</dbReference>
<dbReference type="RefSeq" id="WP_317770584.1">
    <property type="nucleotide sequence ID" value="NZ_JAWMAJ010000018.1"/>
</dbReference>
<dbReference type="InterPro" id="IPR005674">
    <property type="entry name" value="CocE/Ser_esterase"/>
</dbReference>
<dbReference type="NCBIfam" id="TIGR00976">
    <property type="entry name" value="CocE_NonD"/>
    <property type="match status" value="1"/>
</dbReference>
<dbReference type="InterPro" id="IPR013736">
    <property type="entry name" value="Xaa-Pro_dipept_C"/>
</dbReference>
<dbReference type="InterPro" id="IPR000383">
    <property type="entry name" value="Xaa-Pro-like_dom"/>
</dbReference>
<evidence type="ECO:0000259" key="3">
    <source>
        <dbReference type="SMART" id="SM00939"/>
    </source>
</evidence>
<dbReference type="Proteomes" id="UP001187346">
    <property type="component" value="Unassembled WGS sequence"/>
</dbReference>
<keyword evidence="1 4" id="KW-0378">Hydrolase</keyword>
<accession>A0ABU4F5I0</accession>
<evidence type="ECO:0000256" key="1">
    <source>
        <dbReference type="ARBA" id="ARBA00022801"/>
    </source>
</evidence>
<comment type="caution">
    <text evidence="4">The sequence shown here is derived from an EMBL/GenBank/DDBJ whole genome shotgun (WGS) entry which is preliminary data.</text>
</comment>
<evidence type="ECO:0000256" key="2">
    <source>
        <dbReference type="SAM" id="MobiDB-lite"/>
    </source>
</evidence>
<feature type="region of interest" description="Disordered" evidence="2">
    <location>
        <begin position="57"/>
        <end position="76"/>
    </location>
</feature>
<reference evidence="4 5" key="1">
    <citation type="submission" date="2023-10" db="EMBL/GenBank/DDBJ databases">
        <title>Characterization of rhizosphere-enriched actinobacteria from wheat plants lab-grown on chernevaya soil.</title>
        <authorList>
            <person name="Tikhonova E.N."/>
            <person name="Konopkin A."/>
            <person name="Kravchenko I.K."/>
        </authorList>
    </citation>
    <scope>NUCLEOTIDE SEQUENCE [LARGE SCALE GENOMIC DNA]</scope>
    <source>
        <strain evidence="4 5">RR29</strain>
    </source>
</reference>
<dbReference type="EMBL" id="JAWMAJ010000018">
    <property type="protein sequence ID" value="MDV7215836.1"/>
    <property type="molecule type" value="Genomic_DNA"/>
</dbReference>
<gene>
    <name evidence="4" type="ORF">R5A26_07715</name>
</gene>